<dbReference type="AlphaFoldDB" id="A0A5B7GX12"/>
<name>A0A5B7GX12_PORTR</name>
<dbReference type="Proteomes" id="UP000324222">
    <property type="component" value="Unassembled WGS sequence"/>
</dbReference>
<organism evidence="1 2">
    <name type="scientific">Portunus trituberculatus</name>
    <name type="common">Swimming crab</name>
    <name type="synonym">Neptunus trituberculatus</name>
    <dbReference type="NCBI Taxonomy" id="210409"/>
    <lineage>
        <taxon>Eukaryota</taxon>
        <taxon>Metazoa</taxon>
        <taxon>Ecdysozoa</taxon>
        <taxon>Arthropoda</taxon>
        <taxon>Crustacea</taxon>
        <taxon>Multicrustacea</taxon>
        <taxon>Malacostraca</taxon>
        <taxon>Eumalacostraca</taxon>
        <taxon>Eucarida</taxon>
        <taxon>Decapoda</taxon>
        <taxon>Pleocyemata</taxon>
        <taxon>Brachyura</taxon>
        <taxon>Eubrachyura</taxon>
        <taxon>Portunoidea</taxon>
        <taxon>Portunidae</taxon>
        <taxon>Portuninae</taxon>
        <taxon>Portunus</taxon>
    </lineage>
</organism>
<reference evidence="1 2" key="1">
    <citation type="submission" date="2019-05" db="EMBL/GenBank/DDBJ databases">
        <title>Another draft genome of Portunus trituberculatus and its Hox gene families provides insights of decapod evolution.</title>
        <authorList>
            <person name="Jeong J.-H."/>
            <person name="Song I."/>
            <person name="Kim S."/>
            <person name="Choi T."/>
            <person name="Kim D."/>
            <person name="Ryu S."/>
            <person name="Kim W."/>
        </authorList>
    </citation>
    <scope>NUCLEOTIDE SEQUENCE [LARGE SCALE GENOMIC DNA]</scope>
    <source>
        <tissue evidence="1">Muscle</tissue>
    </source>
</reference>
<proteinExistence type="predicted"/>
<comment type="caution">
    <text evidence="1">The sequence shown here is derived from an EMBL/GenBank/DDBJ whole genome shotgun (WGS) entry which is preliminary data.</text>
</comment>
<evidence type="ECO:0000313" key="2">
    <source>
        <dbReference type="Proteomes" id="UP000324222"/>
    </source>
</evidence>
<evidence type="ECO:0000313" key="1">
    <source>
        <dbReference type="EMBL" id="MPC61144.1"/>
    </source>
</evidence>
<sequence length="104" mass="11947">MYPHISSSEDKLQPRIHAALQILLVRPNYTLLFSPRRYDTSAHTMLHLLFGAPRFHEDSGVNPTEVLSCRREKWKPDRHSAPHREGVLPPSLLTTLPALYLLLL</sequence>
<keyword evidence="2" id="KW-1185">Reference proteome</keyword>
<dbReference type="EMBL" id="VSRR010018249">
    <property type="protein sequence ID" value="MPC61144.1"/>
    <property type="molecule type" value="Genomic_DNA"/>
</dbReference>
<protein>
    <submittedName>
        <fullName evidence="1">Uncharacterized protein</fullName>
    </submittedName>
</protein>
<gene>
    <name evidence="1" type="ORF">E2C01_055208</name>
</gene>
<accession>A0A5B7GX12</accession>